<feature type="domain" description="CobW/HypB/UreG nucleotide-binding" evidence="6">
    <location>
        <begin position="9"/>
        <end position="192"/>
    </location>
</feature>
<dbReference type="Pfam" id="PF07683">
    <property type="entry name" value="CobW_C"/>
    <property type="match status" value="1"/>
</dbReference>
<dbReference type="Pfam" id="PF02492">
    <property type="entry name" value="cobW"/>
    <property type="match status" value="1"/>
</dbReference>
<dbReference type="GO" id="GO:0016787">
    <property type="term" value="F:hydrolase activity"/>
    <property type="evidence" value="ECO:0007669"/>
    <property type="project" value="UniProtKB-KW"/>
</dbReference>
<evidence type="ECO:0000313" key="9">
    <source>
        <dbReference type="Proteomes" id="UP000649617"/>
    </source>
</evidence>
<dbReference type="AlphaFoldDB" id="A0A812UAH9"/>
<evidence type="ECO:0000256" key="2">
    <source>
        <dbReference type="ARBA" id="ARBA00022801"/>
    </source>
</evidence>
<feature type="domain" description="CobW C-terminal" evidence="7">
    <location>
        <begin position="236"/>
        <end position="331"/>
    </location>
</feature>
<comment type="catalytic activity">
    <reaction evidence="5">
        <text>GTP + H2O = GDP + phosphate + H(+)</text>
        <dbReference type="Rhea" id="RHEA:19669"/>
        <dbReference type="ChEBI" id="CHEBI:15377"/>
        <dbReference type="ChEBI" id="CHEBI:15378"/>
        <dbReference type="ChEBI" id="CHEBI:37565"/>
        <dbReference type="ChEBI" id="CHEBI:43474"/>
        <dbReference type="ChEBI" id="CHEBI:58189"/>
    </reaction>
    <physiologicalReaction direction="left-to-right" evidence="5">
        <dbReference type="Rhea" id="RHEA:19670"/>
    </physiologicalReaction>
</comment>
<evidence type="ECO:0000259" key="6">
    <source>
        <dbReference type="Pfam" id="PF02492"/>
    </source>
</evidence>
<dbReference type="Gene3D" id="3.30.1220.10">
    <property type="entry name" value="CobW-like, C-terminal domain"/>
    <property type="match status" value="1"/>
</dbReference>
<evidence type="ECO:0000256" key="1">
    <source>
        <dbReference type="ARBA" id="ARBA00022741"/>
    </source>
</evidence>
<dbReference type="InterPro" id="IPR051316">
    <property type="entry name" value="Zinc-reg_GTPase_activator"/>
</dbReference>
<gene>
    <name evidence="8" type="primary">Cbwd1</name>
    <name evidence="8" type="ORF">SPIL2461_LOCUS14925</name>
</gene>
<accession>A0A812UAH9</accession>
<dbReference type="InterPro" id="IPR036627">
    <property type="entry name" value="CobW-likC_sf"/>
</dbReference>
<dbReference type="SUPFAM" id="SSF52540">
    <property type="entry name" value="P-loop containing nucleoside triphosphate hydrolases"/>
    <property type="match status" value="1"/>
</dbReference>
<proteinExistence type="inferred from homology"/>
<dbReference type="InterPro" id="IPR003495">
    <property type="entry name" value="CobW/HypB/UreG_nucleotide-bd"/>
</dbReference>
<evidence type="ECO:0000256" key="5">
    <source>
        <dbReference type="ARBA" id="ARBA00049117"/>
    </source>
</evidence>
<dbReference type="CDD" id="cd03112">
    <property type="entry name" value="CobW-like"/>
    <property type="match status" value="1"/>
</dbReference>
<dbReference type="GO" id="GO:0000166">
    <property type="term" value="F:nucleotide binding"/>
    <property type="evidence" value="ECO:0007669"/>
    <property type="project" value="UniProtKB-KW"/>
</dbReference>
<evidence type="ECO:0000313" key="8">
    <source>
        <dbReference type="EMBL" id="CAE7559037.1"/>
    </source>
</evidence>
<protein>
    <submittedName>
        <fullName evidence="8">Cbwd1 protein</fullName>
    </submittedName>
</protein>
<keyword evidence="9" id="KW-1185">Reference proteome</keyword>
<dbReference type="EMBL" id="CAJNIZ010035336">
    <property type="protein sequence ID" value="CAE7559037.1"/>
    <property type="molecule type" value="Genomic_DNA"/>
</dbReference>
<dbReference type="GO" id="GO:0005737">
    <property type="term" value="C:cytoplasm"/>
    <property type="evidence" value="ECO:0007669"/>
    <property type="project" value="TreeGrafter"/>
</dbReference>
<comment type="similarity">
    <text evidence="4">Belongs to the SIMIBI class G3E GTPase family. ZNG1 subfamily.</text>
</comment>
<evidence type="ECO:0000259" key="7">
    <source>
        <dbReference type="Pfam" id="PF07683"/>
    </source>
</evidence>
<keyword evidence="2" id="KW-0378">Hydrolase</keyword>
<dbReference type="Gene3D" id="3.40.50.300">
    <property type="entry name" value="P-loop containing nucleotide triphosphate hydrolases"/>
    <property type="match status" value="1"/>
</dbReference>
<keyword evidence="1" id="KW-0547">Nucleotide-binding</keyword>
<reference evidence="8" key="1">
    <citation type="submission" date="2021-02" db="EMBL/GenBank/DDBJ databases">
        <authorList>
            <person name="Dougan E. K."/>
            <person name="Rhodes N."/>
            <person name="Thang M."/>
            <person name="Chan C."/>
        </authorList>
    </citation>
    <scope>NUCLEOTIDE SEQUENCE</scope>
</reference>
<dbReference type="OrthoDB" id="258627at2759"/>
<dbReference type="PANTHER" id="PTHR13748:SF62">
    <property type="entry name" value="COBW DOMAIN-CONTAINING PROTEIN"/>
    <property type="match status" value="1"/>
</dbReference>
<dbReference type="Proteomes" id="UP000649617">
    <property type="component" value="Unassembled WGS sequence"/>
</dbReference>
<keyword evidence="3" id="KW-0143">Chaperone</keyword>
<dbReference type="SUPFAM" id="SSF90002">
    <property type="entry name" value="Hypothetical protein YjiA, C-terminal domain"/>
    <property type="match status" value="1"/>
</dbReference>
<comment type="caution">
    <text evidence="8">The sequence shown here is derived from an EMBL/GenBank/DDBJ whole genome shotgun (WGS) entry which is preliminary data.</text>
</comment>
<dbReference type="InterPro" id="IPR011629">
    <property type="entry name" value="CobW-like_C"/>
</dbReference>
<sequence length="396" mass="44952">MAAPKKVIPVTVLTGFLGAGKTTLLNHILESTQHGMKFAIIENEFGEVGVDEHVIKEDSEEQVIEVMNGCICCTVRGDLVKVLKRLRERLDTFDGVIIETTGMADPAPVAQTFFVDPEIEKDYRLDGIITVVDCKHVLEHLREEKPEGVENETVEQIAFADRIILNKVDLVDDEKLTEVMAEVKKVNGNADLIKAEHSKVDPSKLIGIQAFSLERVLEMDPEFMNTEGEHQHDNSISSISWKFEGELNVNKLERWISEMLQTKATDMFRYKGMLAVKGMETKYLFQGVHMLFNGGFADGYKWKKDEPRECRFVFIGRNLDKIELEKKFMECKVIEDVRFSPGDKIEANVPGGWKGGKIVRTWDEGNPYRIQLDDGTQVWAPDDSDDFVRAVRPRVS</sequence>
<dbReference type="InterPro" id="IPR027417">
    <property type="entry name" value="P-loop_NTPase"/>
</dbReference>
<organism evidence="8 9">
    <name type="scientific">Symbiodinium pilosum</name>
    <name type="common">Dinoflagellate</name>
    <dbReference type="NCBI Taxonomy" id="2952"/>
    <lineage>
        <taxon>Eukaryota</taxon>
        <taxon>Sar</taxon>
        <taxon>Alveolata</taxon>
        <taxon>Dinophyceae</taxon>
        <taxon>Suessiales</taxon>
        <taxon>Symbiodiniaceae</taxon>
        <taxon>Symbiodinium</taxon>
    </lineage>
</organism>
<evidence type="ECO:0000256" key="4">
    <source>
        <dbReference type="ARBA" id="ARBA00034320"/>
    </source>
</evidence>
<evidence type="ECO:0000256" key="3">
    <source>
        <dbReference type="ARBA" id="ARBA00023186"/>
    </source>
</evidence>
<name>A0A812UAH9_SYMPI</name>
<dbReference type="PANTHER" id="PTHR13748">
    <property type="entry name" value="COBW-RELATED"/>
    <property type="match status" value="1"/>
</dbReference>